<keyword evidence="2" id="KW-0472">Membrane</keyword>
<proteinExistence type="predicted"/>
<organism evidence="3 4">
    <name type="scientific">Amycolatopsis minnesotensis</name>
    <dbReference type="NCBI Taxonomy" id="337894"/>
    <lineage>
        <taxon>Bacteria</taxon>
        <taxon>Bacillati</taxon>
        <taxon>Actinomycetota</taxon>
        <taxon>Actinomycetes</taxon>
        <taxon>Pseudonocardiales</taxon>
        <taxon>Pseudonocardiaceae</taxon>
        <taxon>Amycolatopsis</taxon>
    </lineage>
</organism>
<dbReference type="Proteomes" id="UP001501116">
    <property type="component" value="Unassembled WGS sequence"/>
</dbReference>
<comment type="caution">
    <text evidence="3">The sequence shown here is derived from an EMBL/GenBank/DDBJ whole genome shotgun (WGS) entry which is preliminary data.</text>
</comment>
<feature type="compositionally biased region" description="Polar residues" evidence="1">
    <location>
        <begin position="92"/>
        <end position="101"/>
    </location>
</feature>
<keyword evidence="2" id="KW-0812">Transmembrane</keyword>
<keyword evidence="2" id="KW-1133">Transmembrane helix</keyword>
<evidence type="ECO:0000256" key="2">
    <source>
        <dbReference type="SAM" id="Phobius"/>
    </source>
</evidence>
<protein>
    <submittedName>
        <fullName evidence="3">Uncharacterized protein</fullName>
    </submittedName>
</protein>
<dbReference type="EMBL" id="BAAANN010000082">
    <property type="protein sequence ID" value="GAA1994586.1"/>
    <property type="molecule type" value="Genomic_DNA"/>
</dbReference>
<reference evidence="4" key="1">
    <citation type="journal article" date="2019" name="Int. J. Syst. Evol. Microbiol.">
        <title>The Global Catalogue of Microorganisms (GCM) 10K type strain sequencing project: providing services to taxonomists for standard genome sequencing and annotation.</title>
        <authorList>
            <consortium name="The Broad Institute Genomics Platform"/>
            <consortium name="The Broad Institute Genome Sequencing Center for Infectious Disease"/>
            <person name="Wu L."/>
            <person name="Ma J."/>
        </authorList>
    </citation>
    <scope>NUCLEOTIDE SEQUENCE [LARGE SCALE GENOMIC DNA]</scope>
    <source>
        <strain evidence="4">JCM 14545</strain>
    </source>
</reference>
<name>A0ABP5EFD9_9PSEU</name>
<sequence>MHWGRLALYLAITAGPAILYTLTLALYTHHKRRHPPRPTVADIQTRLHREQTAAQRHGKRADQIDNTADLPPGWHWPHHDPDSLTPPAASKSGHTFWNARSSYPDKTLPTCDRFAEEHSWDR</sequence>
<feature type="region of interest" description="Disordered" evidence="1">
    <location>
        <begin position="50"/>
        <end position="109"/>
    </location>
</feature>
<gene>
    <name evidence="3" type="ORF">GCM10009754_87420</name>
</gene>
<evidence type="ECO:0000256" key="1">
    <source>
        <dbReference type="SAM" id="MobiDB-lite"/>
    </source>
</evidence>
<evidence type="ECO:0000313" key="4">
    <source>
        <dbReference type="Proteomes" id="UP001501116"/>
    </source>
</evidence>
<evidence type="ECO:0000313" key="3">
    <source>
        <dbReference type="EMBL" id="GAA1994586.1"/>
    </source>
</evidence>
<feature type="transmembrane region" description="Helical" evidence="2">
    <location>
        <begin position="6"/>
        <end position="27"/>
    </location>
</feature>
<keyword evidence="4" id="KW-1185">Reference proteome</keyword>
<accession>A0ABP5EFD9</accession>